<protein>
    <submittedName>
        <fullName evidence="1">Uncharacterized protein</fullName>
    </submittedName>
</protein>
<gene>
    <name evidence="1" type="ORF">PIB30_094715</name>
</gene>
<keyword evidence="2" id="KW-1185">Reference proteome</keyword>
<sequence length="75" mass="7910">WAKRVCRSSSTRRHGVPRLGVAGFGSRVGFGDRWRLGVEVAHLGAGFGGALGGEGRRATPRRGDGRLGMEGMVFG</sequence>
<comment type="caution">
    <text evidence="1">The sequence shown here is derived from an EMBL/GenBank/DDBJ whole genome shotgun (WGS) entry which is preliminary data.</text>
</comment>
<proteinExistence type="predicted"/>
<reference evidence="1 2" key="1">
    <citation type="journal article" date="2023" name="Plants (Basel)">
        <title>Bridging the Gap: Combining Genomics and Transcriptomics Approaches to Understand Stylosanthes scabra, an Orphan Legume from the Brazilian Caatinga.</title>
        <authorList>
            <person name="Ferreira-Neto J.R.C."/>
            <person name="da Silva M.D."/>
            <person name="Binneck E."/>
            <person name="de Melo N.F."/>
            <person name="da Silva R.H."/>
            <person name="de Melo A.L.T.M."/>
            <person name="Pandolfi V."/>
            <person name="Bustamante F.O."/>
            <person name="Brasileiro-Vidal A.C."/>
            <person name="Benko-Iseppon A.M."/>
        </authorList>
    </citation>
    <scope>NUCLEOTIDE SEQUENCE [LARGE SCALE GENOMIC DNA]</scope>
    <source>
        <tissue evidence="1">Leaves</tissue>
    </source>
</reference>
<dbReference type="Proteomes" id="UP001341840">
    <property type="component" value="Unassembled WGS sequence"/>
</dbReference>
<accession>A0ABU6QWA6</accession>
<evidence type="ECO:0000313" key="1">
    <source>
        <dbReference type="EMBL" id="MED6115858.1"/>
    </source>
</evidence>
<name>A0ABU6QWA6_9FABA</name>
<dbReference type="EMBL" id="JASCZI010002113">
    <property type="protein sequence ID" value="MED6115858.1"/>
    <property type="molecule type" value="Genomic_DNA"/>
</dbReference>
<organism evidence="1 2">
    <name type="scientific">Stylosanthes scabra</name>
    <dbReference type="NCBI Taxonomy" id="79078"/>
    <lineage>
        <taxon>Eukaryota</taxon>
        <taxon>Viridiplantae</taxon>
        <taxon>Streptophyta</taxon>
        <taxon>Embryophyta</taxon>
        <taxon>Tracheophyta</taxon>
        <taxon>Spermatophyta</taxon>
        <taxon>Magnoliopsida</taxon>
        <taxon>eudicotyledons</taxon>
        <taxon>Gunneridae</taxon>
        <taxon>Pentapetalae</taxon>
        <taxon>rosids</taxon>
        <taxon>fabids</taxon>
        <taxon>Fabales</taxon>
        <taxon>Fabaceae</taxon>
        <taxon>Papilionoideae</taxon>
        <taxon>50 kb inversion clade</taxon>
        <taxon>dalbergioids sensu lato</taxon>
        <taxon>Dalbergieae</taxon>
        <taxon>Pterocarpus clade</taxon>
        <taxon>Stylosanthes</taxon>
    </lineage>
</organism>
<evidence type="ECO:0000313" key="2">
    <source>
        <dbReference type="Proteomes" id="UP001341840"/>
    </source>
</evidence>
<feature type="non-terminal residue" evidence="1">
    <location>
        <position position="1"/>
    </location>
</feature>